<evidence type="ECO:0000313" key="6">
    <source>
        <dbReference type="EMBL" id="MCB4824110.1"/>
    </source>
</evidence>
<evidence type="ECO:0000256" key="4">
    <source>
        <dbReference type="ARBA" id="ARBA00038054"/>
    </source>
</evidence>
<evidence type="ECO:0000256" key="3">
    <source>
        <dbReference type="ARBA" id="ARBA00022643"/>
    </source>
</evidence>
<evidence type="ECO:0000256" key="1">
    <source>
        <dbReference type="ARBA" id="ARBA00001917"/>
    </source>
</evidence>
<comment type="cofactor">
    <cofactor evidence="1">
        <name>FMN</name>
        <dbReference type="ChEBI" id="CHEBI:58210"/>
    </cofactor>
</comment>
<dbReference type="Gene3D" id="2.30.110.10">
    <property type="entry name" value="Electron Transport, Fmn-binding Protein, Chain A"/>
    <property type="match status" value="1"/>
</dbReference>
<proteinExistence type="inferred from homology"/>
<organism evidence="6 7">
    <name type="scientific">Roseicella aerolata</name>
    <dbReference type="NCBI Taxonomy" id="2883479"/>
    <lineage>
        <taxon>Bacteria</taxon>
        <taxon>Pseudomonadati</taxon>
        <taxon>Pseudomonadota</taxon>
        <taxon>Alphaproteobacteria</taxon>
        <taxon>Acetobacterales</taxon>
        <taxon>Roseomonadaceae</taxon>
        <taxon>Roseicella</taxon>
    </lineage>
</organism>
<keyword evidence="3" id="KW-0288">FMN</keyword>
<dbReference type="Pfam" id="PF01613">
    <property type="entry name" value="Flavin_Reduct"/>
    <property type="match status" value="1"/>
</dbReference>
<name>A0A9X1LCE1_9PROT</name>
<dbReference type="RefSeq" id="WP_226611655.1">
    <property type="nucleotide sequence ID" value="NZ_JAJAQI010000037.1"/>
</dbReference>
<dbReference type="SUPFAM" id="SSF50475">
    <property type="entry name" value="FMN-binding split barrel"/>
    <property type="match status" value="1"/>
</dbReference>
<evidence type="ECO:0000259" key="5">
    <source>
        <dbReference type="SMART" id="SM00903"/>
    </source>
</evidence>
<dbReference type="InterPro" id="IPR002563">
    <property type="entry name" value="Flavin_Rdtase-like_dom"/>
</dbReference>
<dbReference type="SMART" id="SM00903">
    <property type="entry name" value="Flavin_Reduct"/>
    <property type="match status" value="1"/>
</dbReference>
<dbReference type="GO" id="GO:0010181">
    <property type="term" value="F:FMN binding"/>
    <property type="evidence" value="ECO:0007669"/>
    <property type="project" value="InterPro"/>
</dbReference>
<dbReference type="PANTHER" id="PTHR33798">
    <property type="entry name" value="FLAVOPROTEIN OXYGENASE"/>
    <property type="match status" value="1"/>
</dbReference>
<gene>
    <name evidence="6" type="ORF">LHA35_20480</name>
</gene>
<sequence length="213" mass="23101">MLFDFETLAPQDCYKLVVSSVVPRPIAWVVSQDEAGVVNAAPYSFFNAFSDNPVVVGFGAGPRPEGALKDTAENIRRTGEFVVNLVPESAIHGMNATAIDFPPGVDELAEAGLTKTPSAKVKPPRIAESPVALECVTFQLIPAGRHTIVLGRVVAVHIQDDCVLDPVKCYVDTPKLGLVGRMHGRGWYARTTDRFEVPRMTVAEWEAKKKAAE</sequence>
<dbReference type="Proteomes" id="UP001139311">
    <property type="component" value="Unassembled WGS sequence"/>
</dbReference>
<comment type="caution">
    <text evidence="6">The sequence shown here is derived from an EMBL/GenBank/DDBJ whole genome shotgun (WGS) entry which is preliminary data.</text>
</comment>
<reference evidence="6" key="1">
    <citation type="submission" date="2021-10" db="EMBL/GenBank/DDBJ databases">
        <title>Roseicella aerolatum sp. nov., isolated from aerosols of e-waste dismantling site.</title>
        <authorList>
            <person name="Qin T."/>
        </authorList>
    </citation>
    <scope>NUCLEOTIDE SEQUENCE</scope>
    <source>
        <strain evidence="6">GB24</strain>
    </source>
</reference>
<comment type="similarity">
    <text evidence="4">Belongs to the flavoredoxin family.</text>
</comment>
<evidence type="ECO:0000256" key="2">
    <source>
        <dbReference type="ARBA" id="ARBA00022630"/>
    </source>
</evidence>
<keyword evidence="7" id="KW-1185">Reference proteome</keyword>
<evidence type="ECO:0000313" key="7">
    <source>
        <dbReference type="Proteomes" id="UP001139311"/>
    </source>
</evidence>
<dbReference type="InterPro" id="IPR012349">
    <property type="entry name" value="Split_barrel_FMN-bd"/>
</dbReference>
<feature type="domain" description="Flavin reductase like" evidence="5">
    <location>
        <begin position="19"/>
        <end position="172"/>
    </location>
</feature>
<dbReference type="EMBL" id="JAJAQI010000037">
    <property type="protein sequence ID" value="MCB4824110.1"/>
    <property type="molecule type" value="Genomic_DNA"/>
</dbReference>
<dbReference type="GO" id="GO:0016646">
    <property type="term" value="F:oxidoreductase activity, acting on the CH-NH group of donors, NAD or NADP as acceptor"/>
    <property type="evidence" value="ECO:0007669"/>
    <property type="project" value="UniProtKB-ARBA"/>
</dbReference>
<protein>
    <submittedName>
        <fullName evidence="6">Flavin reductase family protein</fullName>
    </submittedName>
</protein>
<keyword evidence="2" id="KW-0285">Flavoprotein</keyword>
<accession>A0A9X1LCE1</accession>
<dbReference type="PANTHER" id="PTHR33798:SF5">
    <property type="entry name" value="FLAVIN REDUCTASE LIKE DOMAIN-CONTAINING PROTEIN"/>
    <property type="match status" value="1"/>
</dbReference>
<dbReference type="AlphaFoldDB" id="A0A9X1LCE1"/>